<evidence type="ECO:0000313" key="2">
    <source>
        <dbReference type="Proteomes" id="UP000321606"/>
    </source>
</evidence>
<dbReference type="OrthoDB" id="9802752at2"/>
<dbReference type="RefSeq" id="WP_026736871.1">
    <property type="nucleotide sequence ID" value="NZ_AP019822.1"/>
</dbReference>
<dbReference type="Proteomes" id="UP000321606">
    <property type="component" value="Chromosome"/>
</dbReference>
<accession>A0A510J7I6</accession>
<gene>
    <name evidence="1" type="ORF">JCM16774_0147</name>
</gene>
<dbReference type="InterPro" id="IPR011204">
    <property type="entry name" value="Virulence_RhuM-like"/>
</dbReference>
<dbReference type="PANTHER" id="PTHR35810">
    <property type="entry name" value="CYTOPLASMIC PROTEIN-RELATED"/>
    <property type="match status" value="1"/>
</dbReference>
<sequence length="335" mass="39218">MSNEIIIYNTDDGKSKIELHLENNTVWLNQMELAELFQTSKQNISKHIKAIFDDGELEKKVVVNYKLITTQHGAIEGKTQTKEVAYYNLDMILAIGYRVRSPRGIQFRNYASTILKEYLIKGFAMNDERLKEFGGGTYFKELLERIRDIRSSEKVFYRQVLDLFATSIDYNSKSDEAKKFFATVQNKIHYAIHHNTASELVYDRVDAEKEFMGLTSFKGNLPTKKEAETAKNYLSEKELRGLNQLVSGYLDFAERQAEREIQMTMKDWINHVDNILKATGEDLLEGNGKITRQKMKEKVNEEYKKFQQKTLSQVEKDYLKEIKEIEKRVKEKEKR</sequence>
<protein>
    <submittedName>
        <fullName evidence="1">Toxin-antitoxin system, toxin component, Fic family</fullName>
    </submittedName>
</protein>
<name>A0A510J7I6_9FUSO</name>
<dbReference type="PANTHER" id="PTHR35810:SF1">
    <property type="entry name" value="CYTOPLASMIC PROTEIN"/>
    <property type="match status" value="1"/>
</dbReference>
<organism evidence="1 2">
    <name type="scientific">Pseudoleptotrichia goodfellowii</name>
    <dbReference type="NCBI Taxonomy" id="157692"/>
    <lineage>
        <taxon>Bacteria</taxon>
        <taxon>Fusobacteriati</taxon>
        <taxon>Fusobacteriota</taxon>
        <taxon>Fusobacteriia</taxon>
        <taxon>Fusobacteriales</taxon>
        <taxon>Leptotrichiaceae</taxon>
        <taxon>Pseudoleptotrichia</taxon>
    </lineage>
</organism>
<dbReference type="Pfam" id="PF13310">
    <property type="entry name" value="Virulence_RhuM"/>
    <property type="match status" value="1"/>
</dbReference>
<proteinExistence type="predicted"/>
<reference evidence="1 2" key="1">
    <citation type="submission" date="2019-07" db="EMBL/GenBank/DDBJ databases">
        <title>Complete Genome Sequence of Leptotrichia goodfellowii Strain JCM 16774.</title>
        <authorList>
            <person name="Watanabe S."/>
            <person name="Cui L."/>
        </authorList>
    </citation>
    <scope>NUCLEOTIDE SEQUENCE [LARGE SCALE GENOMIC DNA]</scope>
    <source>
        <strain evidence="1 2">JCM16774</strain>
    </source>
</reference>
<dbReference type="AlphaFoldDB" id="A0A510J7I6"/>
<evidence type="ECO:0000313" key="1">
    <source>
        <dbReference type="EMBL" id="BBM35240.1"/>
    </source>
</evidence>
<dbReference type="PIRSF" id="PIRSF015268">
    <property type="entry name" value="Virulence_RhuM"/>
    <property type="match status" value="1"/>
</dbReference>
<dbReference type="STRING" id="714315.GCA_000516535_00159"/>
<dbReference type="KEGG" id="lgo:JCM16774_0147"/>
<dbReference type="EMBL" id="AP019822">
    <property type="protein sequence ID" value="BBM35240.1"/>
    <property type="molecule type" value="Genomic_DNA"/>
</dbReference>